<reference evidence="2 3" key="1">
    <citation type="submission" date="2022-01" db="EMBL/GenBank/DDBJ databases">
        <authorList>
            <person name="Huang Y."/>
        </authorList>
    </citation>
    <scope>NUCLEOTIDE SEQUENCE [LARGE SCALE GENOMIC DNA]</scope>
    <source>
        <strain evidence="2 3">HY366</strain>
    </source>
</reference>
<dbReference type="Proteomes" id="UP001200110">
    <property type="component" value="Unassembled WGS sequence"/>
</dbReference>
<evidence type="ECO:0000259" key="1">
    <source>
        <dbReference type="Pfam" id="PF00724"/>
    </source>
</evidence>
<dbReference type="PANTHER" id="PTHR22893">
    <property type="entry name" value="NADH OXIDOREDUCTASE-RELATED"/>
    <property type="match status" value="1"/>
</dbReference>
<organism evidence="2 3">
    <name type="scientific">Gordonia liuliyuniae</name>
    <dbReference type="NCBI Taxonomy" id="2911517"/>
    <lineage>
        <taxon>Bacteria</taxon>
        <taxon>Bacillati</taxon>
        <taxon>Actinomycetota</taxon>
        <taxon>Actinomycetes</taxon>
        <taxon>Mycobacteriales</taxon>
        <taxon>Gordoniaceae</taxon>
        <taxon>Gordonia</taxon>
    </lineage>
</organism>
<comment type="caution">
    <text evidence="2">The sequence shown here is derived from an EMBL/GenBank/DDBJ whole genome shotgun (WGS) entry which is preliminary data.</text>
</comment>
<sequence length="373" mass="40709">MSHLLDRHTLGAISLKNRVVMAPMTRARNADCVAGPHNATYYGQRAGAGLIVTEGTPVSPNGQGYAFVPGIWSDEQVAGWRGVTDRVHEQSGRIFAQLWHVGRLSHTSLQPNRQQPVSASEIPADGAMTFAFDDNGTLGFLPVTPPRALTVDEIAGVTADFADAGKNADTAGFDGVEIHGANGYLFEQFFNPNSNVRTDHYGGSIENRSRFALETVDQLIDALGDSTRVGIRLSPFSQTFNMQPYDEAEETYLYLGQELATRNLAYVHINDQFPDGNRIVSKDFLARFRTAYPGTIILAGGLDQQLAENYVAEGLIDLAAFGQPFISNPDLPERFRNDWALAVPDRDTFYGGGLEGYIDYPNYNQALVAPADA</sequence>
<evidence type="ECO:0000313" key="2">
    <source>
        <dbReference type="EMBL" id="MCF8587191.1"/>
    </source>
</evidence>
<protein>
    <submittedName>
        <fullName evidence="2">Alkene reductase</fullName>
    </submittedName>
</protein>
<dbReference type="CDD" id="cd02933">
    <property type="entry name" value="OYE_like_FMN"/>
    <property type="match status" value="1"/>
</dbReference>
<dbReference type="SUPFAM" id="SSF51395">
    <property type="entry name" value="FMN-linked oxidoreductases"/>
    <property type="match status" value="1"/>
</dbReference>
<dbReference type="InterPro" id="IPR001155">
    <property type="entry name" value="OxRdtase_FMN_N"/>
</dbReference>
<gene>
    <name evidence="2" type="ORF">L5G33_01760</name>
</gene>
<dbReference type="Gene3D" id="3.20.20.70">
    <property type="entry name" value="Aldolase class I"/>
    <property type="match status" value="1"/>
</dbReference>
<feature type="domain" description="NADH:flavin oxidoreductase/NADH oxidase N-terminal" evidence="1">
    <location>
        <begin position="9"/>
        <end position="337"/>
    </location>
</feature>
<keyword evidence="3" id="KW-1185">Reference proteome</keyword>
<accession>A0ABS9INQ7</accession>
<dbReference type="EMBL" id="JAKKOR010000001">
    <property type="protein sequence ID" value="MCF8587191.1"/>
    <property type="molecule type" value="Genomic_DNA"/>
</dbReference>
<proteinExistence type="predicted"/>
<dbReference type="InterPro" id="IPR045247">
    <property type="entry name" value="Oye-like"/>
</dbReference>
<dbReference type="InterPro" id="IPR013785">
    <property type="entry name" value="Aldolase_TIM"/>
</dbReference>
<dbReference type="RefSeq" id="WP_236996412.1">
    <property type="nucleotide sequence ID" value="NZ_JAKKOR010000001.1"/>
</dbReference>
<dbReference type="PANTHER" id="PTHR22893:SF91">
    <property type="entry name" value="NADPH DEHYDROGENASE 2-RELATED"/>
    <property type="match status" value="1"/>
</dbReference>
<dbReference type="Pfam" id="PF00724">
    <property type="entry name" value="Oxidored_FMN"/>
    <property type="match status" value="1"/>
</dbReference>
<name>A0ABS9INQ7_9ACTN</name>
<evidence type="ECO:0000313" key="3">
    <source>
        <dbReference type="Proteomes" id="UP001200110"/>
    </source>
</evidence>